<reference evidence="3" key="1">
    <citation type="journal article" date="2023" name="Mol. Phylogenet. Evol.">
        <title>Genome-scale phylogeny and comparative genomics of the fungal order Sordariales.</title>
        <authorList>
            <person name="Hensen N."/>
            <person name="Bonometti L."/>
            <person name="Westerberg I."/>
            <person name="Brannstrom I.O."/>
            <person name="Guillou S."/>
            <person name="Cros-Aarteil S."/>
            <person name="Calhoun S."/>
            <person name="Haridas S."/>
            <person name="Kuo A."/>
            <person name="Mondo S."/>
            <person name="Pangilinan J."/>
            <person name="Riley R."/>
            <person name="LaButti K."/>
            <person name="Andreopoulos B."/>
            <person name="Lipzen A."/>
            <person name="Chen C."/>
            <person name="Yan M."/>
            <person name="Daum C."/>
            <person name="Ng V."/>
            <person name="Clum A."/>
            <person name="Steindorff A."/>
            <person name="Ohm R.A."/>
            <person name="Martin F."/>
            <person name="Silar P."/>
            <person name="Natvig D.O."/>
            <person name="Lalanne C."/>
            <person name="Gautier V."/>
            <person name="Ament-Velasquez S.L."/>
            <person name="Kruys A."/>
            <person name="Hutchinson M.I."/>
            <person name="Powell A.J."/>
            <person name="Barry K."/>
            <person name="Miller A.N."/>
            <person name="Grigoriev I.V."/>
            <person name="Debuchy R."/>
            <person name="Gladieux P."/>
            <person name="Hiltunen Thoren M."/>
            <person name="Johannesson H."/>
        </authorList>
    </citation>
    <scope>NUCLEOTIDE SEQUENCE [LARGE SCALE GENOMIC DNA]</scope>
    <source>
        <strain evidence="3">CBS 340.73</strain>
    </source>
</reference>
<evidence type="ECO:0000256" key="1">
    <source>
        <dbReference type="SAM" id="MobiDB-lite"/>
    </source>
</evidence>
<feature type="compositionally biased region" description="Polar residues" evidence="1">
    <location>
        <begin position="425"/>
        <end position="439"/>
    </location>
</feature>
<dbReference type="AlphaFoldDB" id="A0AAN6MVS7"/>
<dbReference type="EMBL" id="MU853994">
    <property type="protein sequence ID" value="KAK3934396.1"/>
    <property type="molecule type" value="Genomic_DNA"/>
</dbReference>
<evidence type="ECO:0000313" key="3">
    <source>
        <dbReference type="Proteomes" id="UP001303473"/>
    </source>
</evidence>
<name>A0AAN6MVS7_9PEZI</name>
<evidence type="ECO:0000313" key="2">
    <source>
        <dbReference type="EMBL" id="KAK3934396.1"/>
    </source>
</evidence>
<protein>
    <submittedName>
        <fullName evidence="2">Uncharacterized protein</fullName>
    </submittedName>
</protein>
<comment type="caution">
    <text evidence="2">The sequence shown here is derived from an EMBL/GenBank/DDBJ whole genome shotgun (WGS) entry which is preliminary data.</text>
</comment>
<accession>A0AAN6MVS7</accession>
<sequence length="503" mass="56154">MAAKRIDNFVGDVRAYAGYLVEVITKLSGISLDDLINQLEEGVKVRRGQYRTSSLPNTELDDEVQAADRARIELFFETRRPTLPPSLDIEIWDPAKSPPPVTSCSPVWKDRTASFFASLPNSEDLWCDMRESVGFSDAHGILRAVDYLTTARLSDDSSFIDHIAKPDLQDALTTFARNVGLSLVSGELFHKASHFLSMIFIATCCVALCDGHPESSVNAAQQEFLKASRGKCDGGAKDLAKDRQAVRWLLAEMQRQFRRGLRHRGFELFFLMGRSIQFYKYCPKEPKENNIFTKKIPCCEPPDEIQAALPLWIPFFVKLHVGKRWSYEKICEALQVNLLNREENFQHFQEIYSSRELVACRLEDNHARPPDQPRKRRRHAPKKPRHGLTAADGLSGFSFAASSEANPPVTESASTTRFRPINADPQDQSSEQDIESNGPNRHGSEFSDHSMPAGDGAAVGWIQDTGTGAIGEAAQRMPVQTGTNGSLPPAAFRQVVSPDYGKR</sequence>
<gene>
    <name evidence="2" type="ORF">QBC46DRAFT_80221</name>
</gene>
<dbReference type="Proteomes" id="UP001303473">
    <property type="component" value="Unassembled WGS sequence"/>
</dbReference>
<feature type="region of interest" description="Disordered" evidence="1">
    <location>
        <begin position="364"/>
        <end position="503"/>
    </location>
</feature>
<organism evidence="2 3">
    <name type="scientific">Diplogelasinospora grovesii</name>
    <dbReference type="NCBI Taxonomy" id="303347"/>
    <lineage>
        <taxon>Eukaryota</taxon>
        <taxon>Fungi</taxon>
        <taxon>Dikarya</taxon>
        <taxon>Ascomycota</taxon>
        <taxon>Pezizomycotina</taxon>
        <taxon>Sordariomycetes</taxon>
        <taxon>Sordariomycetidae</taxon>
        <taxon>Sordariales</taxon>
        <taxon>Diplogelasinosporaceae</taxon>
        <taxon>Diplogelasinospora</taxon>
    </lineage>
</organism>
<feature type="compositionally biased region" description="Basic and acidic residues" evidence="1">
    <location>
        <begin position="364"/>
        <end position="373"/>
    </location>
</feature>
<feature type="compositionally biased region" description="Polar residues" evidence="1">
    <location>
        <begin position="400"/>
        <end position="417"/>
    </location>
</feature>
<feature type="compositionally biased region" description="Basic residues" evidence="1">
    <location>
        <begin position="374"/>
        <end position="386"/>
    </location>
</feature>
<proteinExistence type="predicted"/>
<keyword evidence="3" id="KW-1185">Reference proteome</keyword>